<reference evidence="1" key="1">
    <citation type="submission" date="2020-09" db="EMBL/GenBank/DDBJ databases">
        <title>Genome-Enabled Discovery of Anthraquinone Biosynthesis in Senna tora.</title>
        <authorList>
            <person name="Kang S.-H."/>
            <person name="Pandey R.P."/>
            <person name="Lee C.-M."/>
            <person name="Sim J.-S."/>
            <person name="Jeong J.-T."/>
            <person name="Choi B.-S."/>
            <person name="Jung M."/>
            <person name="Ginzburg D."/>
            <person name="Zhao K."/>
            <person name="Won S.Y."/>
            <person name="Oh T.-J."/>
            <person name="Yu Y."/>
            <person name="Kim N.-H."/>
            <person name="Lee O.R."/>
            <person name="Lee T.-H."/>
            <person name="Bashyal P."/>
            <person name="Kim T.-S."/>
            <person name="Lee W.-H."/>
            <person name="Kawkins C."/>
            <person name="Kim C.-K."/>
            <person name="Kim J.S."/>
            <person name="Ahn B.O."/>
            <person name="Rhee S.Y."/>
            <person name="Sohng J.K."/>
        </authorList>
    </citation>
    <scope>NUCLEOTIDE SEQUENCE</scope>
    <source>
        <tissue evidence="1">Leaf</tissue>
    </source>
</reference>
<organism evidence="1 2">
    <name type="scientific">Senna tora</name>
    <dbReference type="NCBI Taxonomy" id="362788"/>
    <lineage>
        <taxon>Eukaryota</taxon>
        <taxon>Viridiplantae</taxon>
        <taxon>Streptophyta</taxon>
        <taxon>Embryophyta</taxon>
        <taxon>Tracheophyta</taxon>
        <taxon>Spermatophyta</taxon>
        <taxon>Magnoliopsida</taxon>
        <taxon>eudicotyledons</taxon>
        <taxon>Gunneridae</taxon>
        <taxon>Pentapetalae</taxon>
        <taxon>rosids</taxon>
        <taxon>fabids</taxon>
        <taxon>Fabales</taxon>
        <taxon>Fabaceae</taxon>
        <taxon>Caesalpinioideae</taxon>
        <taxon>Cassia clade</taxon>
        <taxon>Senna</taxon>
    </lineage>
</organism>
<proteinExistence type="predicted"/>
<dbReference type="EMBL" id="JAAIUW010000006">
    <property type="protein sequence ID" value="KAF7827480.1"/>
    <property type="molecule type" value="Genomic_DNA"/>
</dbReference>
<sequence length="88" mass="9454">MVQSVLLSKECAGIVINVALLTVGAIWGPEEAKVAVMLVMDVLGIISHQVYSVLGGVEWCTVSRGHCNAALMVLWRHYDGTMTAPMVL</sequence>
<dbReference type="AlphaFoldDB" id="A0A834WL98"/>
<name>A0A834WL98_9FABA</name>
<accession>A0A834WL98</accession>
<comment type="caution">
    <text evidence="1">The sequence shown here is derived from an EMBL/GenBank/DDBJ whole genome shotgun (WGS) entry which is preliminary data.</text>
</comment>
<keyword evidence="2" id="KW-1185">Reference proteome</keyword>
<evidence type="ECO:0000313" key="1">
    <source>
        <dbReference type="EMBL" id="KAF7827480.1"/>
    </source>
</evidence>
<evidence type="ECO:0000313" key="2">
    <source>
        <dbReference type="Proteomes" id="UP000634136"/>
    </source>
</evidence>
<dbReference type="Proteomes" id="UP000634136">
    <property type="component" value="Unassembled WGS sequence"/>
</dbReference>
<protein>
    <submittedName>
        <fullName evidence="1">Uncharacterized protein</fullName>
    </submittedName>
</protein>
<gene>
    <name evidence="1" type="ORF">G2W53_018644</name>
</gene>